<dbReference type="AlphaFoldDB" id="A0A6N3XA60"/>
<reference evidence="3 4" key="1">
    <citation type="submission" date="2015-01" db="EMBL/GenBank/DDBJ databases">
        <title>Lifestyle Evolution in Cyanobacterial Symbionts of Sponges.</title>
        <authorList>
            <person name="Burgsdorf I."/>
            <person name="Slaby B.M."/>
            <person name="Handley K.M."/>
            <person name="Haber M."/>
            <person name="Blom J."/>
            <person name="Marshall C.W."/>
            <person name="Gilbert J.A."/>
            <person name="Hentschel U."/>
            <person name="Steindler L."/>
        </authorList>
    </citation>
    <scope>NUCLEOTIDE SEQUENCE [LARGE SCALE GENOMIC DNA]</scope>
    <source>
        <strain evidence="3">142</strain>
    </source>
</reference>
<dbReference type="Pfam" id="PF05425">
    <property type="entry name" value="CopD"/>
    <property type="match status" value="1"/>
</dbReference>
<protein>
    <submittedName>
        <fullName evidence="3">Copper resistance protein CopD</fullName>
    </submittedName>
</protein>
<accession>A0A6N3XA60</accession>
<evidence type="ECO:0000313" key="3">
    <source>
        <dbReference type="EMBL" id="KKZ15347.1"/>
    </source>
</evidence>
<feature type="transmembrane region" description="Helical" evidence="1">
    <location>
        <begin position="87"/>
        <end position="106"/>
    </location>
</feature>
<keyword evidence="1" id="KW-0812">Transmembrane</keyword>
<dbReference type="InterPro" id="IPR008457">
    <property type="entry name" value="Cu-R_CopD_dom"/>
</dbReference>
<dbReference type="GO" id="GO:0016020">
    <property type="term" value="C:membrane"/>
    <property type="evidence" value="ECO:0007669"/>
    <property type="project" value="InterPro"/>
</dbReference>
<sequence length="146" mass="15920">MAGTLLFIHLAAAAIWVGGHLVLAIGLLPEALAKRDPEPIREFERVYEQLGLPAMAIQVITGLWLARRLLPEMAAWMDWSNPVARTIDLKIACLAATLALAVHARLRVVPTLNADRLPLLGVHIIAVTTLALVFVWLGVCFRYGGV</sequence>
<comment type="caution">
    <text evidence="3">The sequence shown here is derived from an EMBL/GenBank/DDBJ whole genome shotgun (WGS) entry which is preliminary data.</text>
</comment>
<organism evidence="3 4">
    <name type="scientific">Candidatus Synechococcus spongiarum 142</name>
    <dbReference type="NCBI Taxonomy" id="1608213"/>
    <lineage>
        <taxon>Bacteria</taxon>
        <taxon>Bacillati</taxon>
        <taxon>Cyanobacteriota</taxon>
        <taxon>Cyanophyceae</taxon>
        <taxon>Synechococcales</taxon>
        <taxon>Synechococcaceae</taxon>
        <taxon>Synechococcus</taxon>
    </lineage>
</organism>
<keyword evidence="1" id="KW-1133">Transmembrane helix</keyword>
<feature type="domain" description="Copper resistance protein D" evidence="2">
    <location>
        <begin position="43"/>
        <end position="135"/>
    </location>
</feature>
<evidence type="ECO:0000259" key="2">
    <source>
        <dbReference type="Pfam" id="PF05425"/>
    </source>
</evidence>
<gene>
    <name evidence="3" type="ORF">TH68_00795</name>
</gene>
<evidence type="ECO:0000256" key="1">
    <source>
        <dbReference type="SAM" id="Phobius"/>
    </source>
</evidence>
<dbReference type="EMBL" id="JXUO01000020">
    <property type="protein sequence ID" value="KKZ15347.1"/>
    <property type="molecule type" value="Genomic_DNA"/>
</dbReference>
<feature type="transmembrane region" description="Helical" evidence="1">
    <location>
        <begin position="118"/>
        <end position="139"/>
    </location>
</feature>
<name>A0A6N3XA60_9SYNE</name>
<feature type="transmembrane region" description="Helical" evidence="1">
    <location>
        <begin position="50"/>
        <end position="67"/>
    </location>
</feature>
<dbReference type="Proteomes" id="UP000035054">
    <property type="component" value="Unassembled WGS sequence"/>
</dbReference>
<feature type="transmembrane region" description="Helical" evidence="1">
    <location>
        <begin position="6"/>
        <end position="29"/>
    </location>
</feature>
<proteinExistence type="predicted"/>
<keyword evidence="1" id="KW-0472">Membrane</keyword>
<evidence type="ECO:0000313" key="4">
    <source>
        <dbReference type="Proteomes" id="UP000035054"/>
    </source>
</evidence>